<evidence type="ECO:0008006" key="3">
    <source>
        <dbReference type="Google" id="ProtNLM"/>
    </source>
</evidence>
<dbReference type="AlphaFoldDB" id="A0A1G1XVK3"/>
<proteinExistence type="predicted"/>
<evidence type="ECO:0000313" key="1">
    <source>
        <dbReference type="EMBL" id="OGY44022.1"/>
    </source>
</evidence>
<accession>A0A1G1XVK3</accession>
<protein>
    <recommendedName>
        <fullName evidence="3">Nucleoside 2-deoxyribosyltransferase</fullName>
    </recommendedName>
</protein>
<evidence type="ECO:0000313" key="2">
    <source>
        <dbReference type="Proteomes" id="UP000178930"/>
    </source>
</evidence>
<dbReference type="SUPFAM" id="SSF52309">
    <property type="entry name" value="N-(deoxy)ribosyltransferase-like"/>
    <property type="match status" value="1"/>
</dbReference>
<dbReference type="Gene3D" id="3.40.50.450">
    <property type="match status" value="1"/>
</dbReference>
<dbReference type="STRING" id="1797532.A2729_03715"/>
<dbReference type="EMBL" id="MHIB01000026">
    <property type="protein sequence ID" value="OGY44022.1"/>
    <property type="molecule type" value="Genomic_DNA"/>
</dbReference>
<reference evidence="1 2" key="1">
    <citation type="journal article" date="2016" name="Nat. Commun.">
        <title>Thousands of microbial genomes shed light on interconnected biogeochemical processes in an aquifer system.</title>
        <authorList>
            <person name="Anantharaman K."/>
            <person name="Brown C.T."/>
            <person name="Hug L.A."/>
            <person name="Sharon I."/>
            <person name="Castelle C.J."/>
            <person name="Probst A.J."/>
            <person name="Thomas B.C."/>
            <person name="Singh A."/>
            <person name="Wilkins M.J."/>
            <person name="Karaoz U."/>
            <person name="Brodie E.L."/>
            <person name="Williams K.H."/>
            <person name="Hubbard S.S."/>
            <person name="Banfield J.F."/>
        </authorList>
    </citation>
    <scope>NUCLEOTIDE SEQUENCE [LARGE SCALE GENOMIC DNA]</scope>
</reference>
<organism evidence="1 2">
    <name type="scientific">Candidatus Buchananbacteria bacterium RIFCSPHIGHO2_01_FULL_39_14</name>
    <dbReference type="NCBI Taxonomy" id="1797532"/>
    <lineage>
        <taxon>Bacteria</taxon>
        <taxon>Candidatus Buchananiibacteriota</taxon>
    </lineage>
</organism>
<dbReference type="Proteomes" id="UP000178930">
    <property type="component" value="Unassembled WGS sequence"/>
</dbReference>
<name>A0A1G1XVK3_9BACT</name>
<sequence length="194" mass="22262">MTKALKIYVAGKVSPNSVFGTHDWRDTFCRVLEEKTGLSLYNLDPTKTPKITEWDENDSTLVFGRDCFMISQADIVVVYLTDDISVGGSQEMLIAKYFQKPLVGFAARNGKFNKDEKEIGGRRYINWKCPFVSSTCDVVVENMDKVAEQVRYFASNKTATSIKQITLIDEKIKEYKDKCYFKDKELHFGETRKC</sequence>
<comment type="caution">
    <text evidence="1">The sequence shown here is derived from an EMBL/GenBank/DDBJ whole genome shotgun (WGS) entry which is preliminary data.</text>
</comment>
<gene>
    <name evidence="1" type="ORF">A2729_03715</name>
</gene>